<dbReference type="RefSeq" id="WP_338397869.1">
    <property type="nucleotide sequence ID" value="NZ_AP025292.1"/>
</dbReference>
<dbReference type="PROSITE" id="PS50995">
    <property type="entry name" value="HTH_MARR_2"/>
    <property type="match status" value="1"/>
</dbReference>
<organism evidence="2 3">
    <name type="scientific">Persicobacter psychrovividus</name>
    <dbReference type="NCBI Taxonomy" id="387638"/>
    <lineage>
        <taxon>Bacteria</taxon>
        <taxon>Pseudomonadati</taxon>
        <taxon>Bacteroidota</taxon>
        <taxon>Cytophagia</taxon>
        <taxon>Cytophagales</taxon>
        <taxon>Persicobacteraceae</taxon>
        <taxon>Persicobacter</taxon>
    </lineage>
</organism>
<dbReference type="EMBL" id="AP025292">
    <property type="protein sequence ID" value="BDC98785.1"/>
    <property type="molecule type" value="Genomic_DNA"/>
</dbReference>
<reference evidence="2 3" key="1">
    <citation type="submission" date="2021-12" db="EMBL/GenBank/DDBJ databases">
        <title>Genome sequencing of bacteria with rrn-lacking chromosome and rrn-plasmid.</title>
        <authorList>
            <person name="Anda M."/>
            <person name="Iwasaki W."/>
        </authorList>
    </citation>
    <scope>NUCLEOTIDE SEQUENCE [LARGE SCALE GENOMIC DNA]</scope>
    <source>
        <strain evidence="2 3">NBRC 101262</strain>
    </source>
</reference>
<accession>A0ABN6L6H7</accession>
<proteinExistence type="predicted"/>
<gene>
    <name evidence="2" type="ORF">PEPS_10660</name>
</gene>
<dbReference type="InterPro" id="IPR036388">
    <property type="entry name" value="WH-like_DNA-bd_sf"/>
</dbReference>
<dbReference type="InterPro" id="IPR000835">
    <property type="entry name" value="HTH_MarR-typ"/>
</dbReference>
<sequence length="159" mass="18365">MEKTMDEWMVFITDQQKNSIPRLHSIFRRQMEAVVLAKMEARGYANFKVGHLVLLANIQPTGSISNEMAKLAQISKQGMNKVVQSLKEQGYLYTEDHPTDRRAQMIKFTEKGKVFRYDLYMAVQEIRADYESAVGVAEVKQFEQTLSKLVAYGQKHLEE</sequence>
<name>A0ABN6L6H7_9BACT</name>
<dbReference type="Pfam" id="PF12802">
    <property type="entry name" value="MarR_2"/>
    <property type="match status" value="1"/>
</dbReference>
<dbReference type="PRINTS" id="PR00598">
    <property type="entry name" value="HTHMARR"/>
</dbReference>
<feature type="domain" description="HTH marR-type" evidence="1">
    <location>
        <begin position="1"/>
        <end position="151"/>
    </location>
</feature>
<protein>
    <submittedName>
        <fullName evidence="2">Transcriptional regulator</fullName>
    </submittedName>
</protein>
<dbReference type="Gene3D" id="1.10.10.10">
    <property type="entry name" value="Winged helix-like DNA-binding domain superfamily/Winged helix DNA-binding domain"/>
    <property type="match status" value="1"/>
</dbReference>
<evidence type="ECO:0000313" key="2">
    <source>
        <dbReference type="EMBL" id="BDC98785.1"/>
    </source>
</evidence>
<dbReference type="SUPFAM" id="SSF46785">
    <property type="entry name" value="Winged helix' DNA-binding domain"/>
    <property type="match status" value="1"/>
</dbReference>
<evidence type="ECO:0000313" key="3">
    <source>
        <dbReference type="Proteomes" id="UP001354989"/>
    </source>
</evidence>
<dbReference type="Proteomes" id="UP001354989">
    <property type="component" value="Chromosome"/>
</dbReference>
<keyword evidence="3" id="KW-1185">Reference proteome</keyword>
<evidence type="ECO:0000259" key="1">
    <source>
        <dbReference type="PROSITE" id="PS50995"/>
    </source>
</evidence>
<dbReference type="InterPro" id="IPR036390">
    <property type="entry name" value="WH_DNA-bd_sf"/>
</dbReference>